<organism evidence="1 2">
    <name type="scientific">Furfurilactobacillus milii</name>
    <dbReference type="NCBI Taxonomy" id="2888272"/>
    <lineage>
        <taxon>Bacteria</taxon>
        <taxon>Bacillati</taxon>
        <taxon>Bacillota</taxon>
        <taxon>Bacilli</taxon>
        <taxon>Lactobacillales</taxon>
        <taxon>Lactobacillaceae</taxon>
        <taxon>Furfurilactobacillus</taxon>
    </lineage>
</organism>
<reference evidence="1" key="1">
    <citation type="submission" date="2022-06" db="EMBL/GenBank/DDBJ databases">
        <title>Antifungal cultures and metabolites of lactic acid bacteria for use in dairy fermentations.</title>
        <authorList>
            <person name="Zhao Z."/>
            <person name="Gaenzle M."/>
        </authorList>
    </citation>
    <scope>NUCLEOTIDE SEQUENCE</scope>
    <source>
        <strain evidence="1">FUA3126</strain>
    </source>
</reference>
<protein>
    <submittedName>
        <fullName evidence="1">Bacteriophage Gp15 family protein</fullName>
    </submittedName>
</protein>
<evidence type="ECO:0000313" key="1">
    <source>
        <dbReference type="EMBL" id="MDF9914913.1"/>
    </source>
</evidence>
<accession>A0ABT6DCP5</accession>
<name>A0ABT6DCP5_9LACO</name>
<sequence length="211" mass="24589">MSFTHVKTNYVDFEGVRYQLDLSFRIVLLYFKLIKDEGLTPEERINLAVNALVNSDIGDLDLVAKSKLLDTIFHEKLYTEREKRREKLFKHSQPSFSFDDDEDLIKAGFQQQYGIDLDTTNLSWSKFNAMLDGLTDSTQFRKVTTYRTIKLNDDMSDEQKELIKKMKLLYSLDNTKHEGKLTKSELELELAGLDMPHKALRRQELLKAGKI</sequence>
<dbReference type="RefSeq" id="WP_178943138.1">
    <property type="nucleotide sequence ID" value="NZ_JAIWJG010000018.1"/>
</dbReference>
<dbReference type="EMBL" id="JANDJP010000021">
    <property type="protein sequence ID" value="MDF9914913.1"/>
    <property type="molecule type" value="Genomic_DNA"/>
</dbReference>
<dbReference type="Proteomes" id="UP001152867">
    <property type="component" value="Unassembled WGS sequence"/>
</dbReference>
<evidence type="ECO:0000313" key="2">
    <source>
        <dbReference type="Proteomes" id="UP001152867"/>
    </source>
</evidence>
<dbReference type="InterPro" id="IPR009660">
    <property type="entry name" value="Phage_A500_Gp15"/>
</dbReference>
<dbReference type="Pfam" id="PF06854">
    <property type="entry name" value="Phage_Gp15"/>
    <property type="match status" value="1"/>
</dbReference>
<comment type="caution">
    <text evidence="1">The sequence shown here is derived from an EMBL/GenBank/DDBJ whole genome shotgun (WGS) entry which is preliminary data.</text>
</comment>
<proteinExistence type="predicted"/>
<gene>
    <name evidence="1" type="ORF">NNA32_11750</name>
</gene>
<keyword evidence="2" id="KW-1185">Reference proteome</keyword>